<dbReference type="RefSeq" id="WP_131145474.1">
    <property type="nucleotide sequence ID" value="NZ_BMWV01000003.1"/>
</dbReference>
<dbReference type="EMBL" id="CP036401">
    <property type="protein sequence ID" value="QBI01352.1"/>
    <property type="molecule type" value="Genomic_DNA"/>
</dbReference>
<proteinExistence type="predicted"/>
<dbReference type="Proteomes" id="UP000292307">
    <property type="component" value="Chromosome"/>
</dbReference>
<reference evidence="1" key="3">
    <citation type="submission" date="2022-12" db="EMBL/GenBank/DDBJ databases">
        <authorList>
            <person name="Sun Q."/>
            <person name="Kim S."/>
        </authorList>
    </citation>
    <scope>NUCLEOTIDE SEQUENCE</scope>
    <source>
        <strain evidence="1">KCTC 12343</strain>
    </source>
</reference>
<keyword evidence="3" id="KW-1185">Reference proteome</keyword>
<accession>A0A411WXH3</accession>
<evidence type="ECO:0000313" key="4">
    <source>
        <dbReference type="Proteomes" id="UP000628442"/>
    </source>
</evidence>
<protein>
    <recommendedName>
        <fullName evidence="5">DUF2612 domain-containing protein</fullName>
    </recommendedName>
</protein>
<sequence>MDVLERAVVTHVYDFVSSKITEGQVQQIIAEAGFDPLAYRYEPRVDDGFVARGAVPMNVNRLENAAKKLSIKVEITSPAAAARIGNWYGVSITMSIDTVQALSDNNYQLYGFKAVKSSMGSGVPVVWFSTSTFSTQTEVEWTESYSAYTSGSDQISSGSITATFTSPISLDQTLVVTDKTGIGNVQAGGTAGAISISNTVNTPFTTGISQLVEGENNPLCAFPLFGNGLDVIVPIQKVLLMFSTQPLNNGAVVEQAYSASMLVDLTGAPGNSRAVSFDINNGWSYDGVDWGTQFAADANLVPILIVKP</sequence>
<reference evidence="1" key="1">
    <citation type="journal article" date="2014" name="Int. J. Syst. Evol. Microbiol.">
        <title>Complete genome sequence of Corynebacterium casei LMG S-19264T (=DSM 44701T), isolated from a smear-ripened cheese.</title>
        <authorList>
            <consortium name="US DOE Joint Genome Institute (JGI-PGF)"/>
            <person name="Walter F."/>
            <person name="Albersmeier A."/>
            <person name="Kalinowski J."/>
            <person name="Ruckert C."/>
        </authorList>
    </citation>
    <scope>NUCLEOTIDE SEQUENCE</scope>
    <source>
        <strain evidence="1">KCTC 12343</strain>
    </source>
</reference>
<reference evidence="2 3" key="2">
    <citation type="submission" date="2019-02" db="EMBL/GenBank/DDBJ databases">
        <title>Draft Genome Sequences of Six Type Strains of the Genus Massilia.</title>
        <authorList>
            <person name="Miess H."/>
            <person name="Frediansyhah A."/>
            <person name="Gross H."/>
        </authorList>
    </citation>
    <scope>NUCLEOTIDE SEQUENCE [LARGE SCALE GENOMIC DNA]</scope>
    <source>
        <strain evidence="2 3">DSM 17472</strain>
    </source>
</reference>
<dbReference type="AlphaFoldDB" id="A0A411WXH3"/>
<evidence type="ECO:0000313" key="3">
    <source>
        <dbReference type="Proteomes" id="UP000292307"/>
    </source>
</evidence>
<dbReference type="OrthoDB" id="8777868at2"/>
<evidence type="ECO:0000313" key="1">
    <source>
        <dbReference type="EMBL" id="GGY36333.1"/>
    </source>
</evidence>
<name>A0A411WXH3_9BURK</name>
<dbReference type="EMBL" id="BMWV01000003">
    <property type="protein sequence ID" value="GGY36333.1"/>
    <property type="molecule type" value="Genomic_DNA"/>
</dbReference>
<organism evidence="1 4">
    <name type="scientific">Pseudoduganella albidiflava</name>
    <dbReference type="NCBI Taxonomy" id="321983"/>
    <lineage>
        <taxon>Bacteria</taxon>
        <taxon>Pseudomonadati</taxon>
        <taxon>Pseudomonadota</taxon>
        <taxon>Betaproteobacteria</taxon>
        <taxon>Burkholderiales</taxon>
        <taxon>Oxalobacteraceae</taxon>
        <taxon>Telluria group</taxon>
        <taxon>Pseudoduganella</taxon>
    </lineage>
</organism>
<evidence type="ECO:0008006" key="5">
    <source>
        <dbReference type="Google" id="ProtNLM"/>
    </source>
</evidence>
<gene>
    <name evidence="2" type="ORF">EYF70_11210</name>
    <name evidence="1" type="ORF">GCM10007387_18320</name>
</gene>
<evidence type="ECO:0000313" key="2">
    <source>
        <dbReference type="EMBL" id="QBI01352.1"/>
    </source>
</evidence>
<dbReference type="Proteomes" id="UP000628442">
    <property type="component" value="Unassembled WGS sequence"/>
</dbReference>